<dbReference type="SMART" id="SM00304">
    <property type="entry name" value="HAMP"/>
    <property type="match status" value="1"/>
</dbReference>
<dbReference type="Pfam" id="PF00672">
    <property type="entry name" value="HAMP"/>
    <property type="match status" value="1"/>
</dbReference>
<evidence type="ECO:0000256" key="1">
    <source>
        <dbReference type="ARBA" id="ARBA00023224"/>
    </source>
</evidence>
<protein>
    <submittedName>
        <fullName evidence="7">Methyl-accepting chemotaxis protein McpA</fullName>
    </submittedName>
</protein>
<dbReference type="GO" id="GO:0007165">
    <property type="term" value="P:signal transduction"/>
    <property type="evidence" value="ECO:0007669"/>
    <property type="project" value="UniProtKB-KW"/>
</dbReference>
<dbReference type="Gene3D" id="3.30.450.20">
    <property type="entry name" value="PAS domain"/>
    <property type="match status" value="1"/>
</dbReference>
<evidence type="ECO:0000256" key="2">
    <source>
        <dbReference type="ARBA" id="ARBA00029447"/>
    </source>
</evidence>
<keyword evidence="4" id="KW-1133">Transmembrane helix</keyword>
<reference evidence="7 8" key="1">
    <citation type="submission" date="2016-02" db="EMBL/GenBank/DDBJ databases">
        <title>Genome sequence of Tissierella creatinophila DSM 6911.</title>
        <authorList>
            <person name="Poehlein A."/>
            <person name="Daniel R."/>
        </authorList>
    </citation>
    <scope>NUCLEOTIDE SEQUENCE [LARGE SCALE GENOMIC DNA]</scope>
    <source>
        <strain evidence="7 8">DSM 6911</strain>
    </source>
</reference>
<dbReference type="SUPFAM" id="SSF58104">
    <property type="entry name" value="Methyl-accepting chemotaxis protein (MCP) signaling domain"/>
    <property type="match status" value="1"/>
</dbReference>
<evidence type="ECO:0000259" key="5">
    <source>
        <dbReference type="PROSITE" id="PS50111"/>
    </source>
</evidence>
<accession>A0A1U7M7S1</accession>
<comment type="similarity">
    <text evidence="2">Belongs to the methyl-accepting chemotaxis (MCP) protein family.</text>
</comment>
<dbReference type="OrthoDB" id="597657at2"/>
<dbReference type="SMART" id="SM00283">
    <property type="entry name" value="MA"/>
    <property type="match status" value="1"/>
</dbReference>
<evidence type="ECO:0000313" key="7">
    <source>
        <dbReference type="EMBL" id="OLS03248.1"/>
    </source>
</evidence>
<feature type="transmembrane region" description="Helical" evidence="4">
    <location>
        <begin position="26"/>
        <end position="48"/>
    </location>
</feature>
<keyword evidence="8" id="KW-1185">Reference proteome</keyword>
<dbReference type="CDD" id="cd06225">
    <property type="entry name" value="HAMP"/>
    <property type="match status" value="1"/>
</dbReference>
<gene>
    <name evidence="7" type="primary">mcpA_1</name>
    <name evidence="7" type="ORF">TICRE_09490</name>
</gene>
<dbReference type="AlphaFoldDB" id="A0A1U7M7S1"/>
<sequence length="691" mass="76484">MEKEMVREEKVKNKVKFNKSSIKIKLLIIPIILVIISIVTISMISNYMSKNSLLDQMNKNGEFVLREVVGRIEDNSKSLEVINNSLENDIIQATKSMRRLGDGVSNEKMTQLAEDLGANQLNFWDENGVIIYSNIPENIGYDPAGEKDHPMSKFINSDETELMEGIRHDTVSDVYIKYGAIKNTDGTLLQAGINADHINELTEQFSYQRLMEELVLDEEIVYTTFIDKNLVAIADSNPEDIGTDFSKDEAIISAVTEGVPYSSEYEFGKDKIKVYDIVYPVVIDGENIGAINMGLSMEAVNSSIFKNLYTIAFAGLITISLLGFILFSTSNYAVKTINKLKQLMNYMALGDFREDVPVDIMEKQDEFGEIAKSVNTMQQAIREMIKNVLDKSHMVAAHSEELTATTHESEKASDEVSKVIQEIAVGASEQAIDTEQGVATAEELGDVVLKNTKHIKTLNESTKKVNYLKDEGLELIKDLVEKTNINIKSSIEVQEVIKDTNLSTEKIVIASEMIKSIADQTNLLALNAAIEAARAGEAGRGFAVVADEIRKLAEESNRFTEEIGVIIKELKAKTSSAVQTMEEVGEVVKSQETSVELTSSKFDGIAHALDEMEHAIDEVNSSSDEMINQKEKIKEVMEHLVAISEENAAGAQEASASVEEQNAAMTEISGASDELSRIAEELNFMIGKFKV</sequence>
<feature type="transmembrane region" description="Helical" evidence="4">
    <location>
        <begin position="308"/>
        <end position="334"/>
    </location>
</feature>
<dbReference type="SUPFAM" id="SSF103190">
    <property type="entry name" value="Sensory domain-like"/>
    <property type="match status" value="1"/>
</dbReference>
<dbReference type="RefSeq" id="WP_158016427.1">
    <property type="nucleotide sequence ID" value="NZ_LTDM01000011.1"/>
</dbReference>
<dbReference type="InterPro" id="IPR029151">
    <property type="entry name" value="Sensor-like_sf"/>
</dbReference>
<evidence type="ECO:0000313" key="8">
    <source>
        <dbReference type="Proteomes" id="UP000186112"/>
    </source>
</evidence>
<dbReference type="EMBL" id="LTDM01000011">
    <property type="protein sequence ID" value="OLS03248.1"/>
    <property type="molecule type" value="Genomic_DNA"/>
</dbReference>
<keyword evidence="4" id="KW-0472">Membrane</keyword>
<organism evidence="7 8">
    <name type="scientific">Tissierella creatinophila DSM 6911</name>
    <dbReference type="NCBI Taxonomy" id="1123403"/>
    <lineage>
        <taxon>Bacteria</taxon>
        <taxon>Bacillati</taxon>
        <taxon>Bacillota</taxon>
        <taxon>Tissierellia</taxon>
        <taxon>Tissierellales</taxon>
        <taxon>Tissierellaceae</taxon>
        <taxon>Tissierella</taxon>
    </lineage>
</organism>
<proteinExistence type="inferred from homology"/>
<dbReference type="InterPro" id="IPR003660">
    <property type="entry name" value="HAMP_dom"/>
</dbReference>
<feature type="domain" description="Methyl-accepting transducer" evidence="5">
    <location>
        <begin position="405"/>
        <end position="662"/>
    </location>
</feature>
<dbReference type="Pfam" id="PF00015">
    <property type="entry name" value="MCPsignal"/>
    <property type="match status" value="1"/>
</dbReference>
<keyword evidence="4" id="KW-0812">Transmembrane</keyword>
<dbReference type="InterPro" id="IPR004089">
    <property type="entry name" value="MCPsignal_dom"/>
</dbReference>
<comment type="caution">
    <text evidence="7">The sequence shown here is derived from an EMBL/GenBank/DDBJ whole genome shotgun (WGS) entry which is preliminary data.</text>
</comment>
<dbReference type="Gene3D" id="1.10.287.950">
    <property type="entry name" value="Methyl-accepting chemotaxis protein"/>
    <property type="match status" value="1"/>
</dbReference>
<name>A0A1U7M7S1_TISCR</name>
<dbReference type="GO" id="GO:0016020">
    <property type="term" value="C:membrane"/>
    <property type="evidence" value="ECO:0007669"/>
    <property type="project" value="InterPro"/>
</dbReference>
<evidence type="ECO:0000256" key="4">
    <source>
        <dbReference type="SAM" id="Phobius"/>
    </source>
</evidence>
<dbReference type="PROSITE" id="PS50111">
    <property type="entry name" value="CHEMOTAXIS_TRANSDUC_2"/>
    <property type="match status" value="1"/>
</dbReference>
<dbReference type="PANTHER" id="PTHR32089:SF112">
    <property type="entry name" value="LYSOZYME-LIKE PROTEIN-RELATED"/>
    <property type="match status" value="1"/>
</dbReference>
<dbReference type="PANTHER" id="PTHR32089">
    <property type="entry name" value="METHYL-ACCEPTING CHEMOTAXIS PROTEIN MCPB"/>
    <property type="match status" value="1"/>
</dbReference>
<dbReference type="PROSITE" id="PS50885">
    <property type="entry name" value="HAMP"/>
    <property type="match status" value="1"/>
</dbReference>
<feature type="domain" description="HAMP" evidence="6">
    <location>
        <begin position="331"/>
        <end position="386"/>
    </location>
</feature>
<keyword evidence="1 3" id="KW-0807">Transducer</keyword>
<evidence type="ECO:0000256" key="3">
    <source>
        <dbReference type="PROSITE-ProRule" id="PRU00284"/>
    </source>
</evidence>
<dbReference type="Proteomes" id="UP000186112">
    <property type="component" value="Unassembled WGS sequence"/>
</dbReference>
<evidence type="ECO:0000259" key="6">
    <source>
        <dbReference type="PROSITE" id="PS50885"/>
    </source>
</evidence>